<evidence type="ECO:0000313" key="1">
    <source>
        <dbReference type="EMBL" id="MET1256914.1"/>
    </source>
</evidence>
<gene>
    <name evidence="1" type="ORF">ABVT43_17360</name>
</gene>
<dbReference type="Proteomes" id="UP001548189">
    <property type="component" value="Unassembled WGS sequence"/>
</dbReference>
<dbReference type="Gene3D" id="3.40.50.2020">
    <property type="match status" value="1"/>
</dbReference>
<reference evidence="1 2" key="1">
    <citation type="submission" date="2024-06" db="EMBL/GenBank/DDBJ databases">
        <authorList>
            <person name="Li F."/>
        </authorList>
    </citation>
    <scope>NUCLEOTIDE SEQUENCE [LARGE SCALE GENOMIC DNA]</scope>
    <source>
        <strain evidence="1 2">GXAS 311</strain>
    </source>
</reference>
<keyword evidence="2" id="KW-1185">Reference proteome</keyword>
<dbReference type="EMBL" id="JBEVCJ010000030">
    <property type="protein sequence ID" value="MET1256914.1"/>
    <property type="molecule type" value="Genomic_DNA"/>
</dbReference>
<accession>A0ABV2BYA7</accession>
<protein>
    <submittedName>
        <fullName evidence="1">ComF family protein</fullName>
    </submittedName>
</protein>
<comment type="caution">
    <text evidence="1">The sequence shown here is derived from an EMBL/GenBank/DDBJ whole genome shotgun (WGS) entry which is preliminary data.</text>
</comment>
<dbReference type="SUPFAM" id="SSF53271">
    <property type="entry name" value="PRTase-like"/>
    <property type="match status" value="1"/>
</dbReference>
<dbReference type="InterPro" id="IPR029057">
    <property type="entry name" value="PRTase-like"/>
</dbReference>
<dbReference type="PANTHER" id="PTHR47505">
    <property type="entry name" value="DNA UTILIZATION PROTEIN YHGH"/>
    <property type="match status" value="1"/>
</dbReference>
<proteinExistence type="predicted"/>
<dbReference type="CDD" id="cd06223">
    <property type="entry name" value="PRTases_typeI"/>
    <property type="match status" value="1"/>
</dbReference>
<sequence length="362" mass="40244">MFFSPSKYLPEILHNLRCFSGSILSHRLSALGVCYLCHAARQSGTIPAQLLHPNSLQFNTLLSAPLQTAPLQNKSLQINTGQIPAVQTSYSQDALLQPINARPINQLILCDHCVTKLPRLLQACESCALPLAHQSVDHSSHNRLICGACLKKAPSFASAIAGYLYDKPIKQLISQLKFNQRLEFVALLSQPLLSKIVSFYQEKSLPRAIIPVPLHPIRLKQRGFNQSQLIAKQLVKHFQYDYQCTNLDCQSSQHNLKKRLAALFSNRYKLKTTSQPIKLLSNSVLRIKNTLPQSSLPADERKGNLQQAFAVNEHELSKLPEHVAIVDDVMTTGATVETLSQCLITAGVKKVDVWCVARAITT</sequence>
<organism evidence="1 2">
    <name type="scientific">Aliikangiella maris</name>
    <dbReference type="NCBI Taxonomy" id="3162458"/>
    <lineage>
        <taxon>Bacteria</taxon>
        <taxon>Pseudomonadati</taxon>
        <taxon>Pseudomonadota</taxon>
        <taxon>Gammaproteobacteria</taxon>
        <taxon>Oceanospirillales</taxon>
        <taxon>Pleioneaceae</taxon>
        <taxon>Aliikangiella</taxon>
    </lineage>
</organism>
<evidence type="ECO:0000313" key="2">
    <source>
        <dbReference type="Proteomes" id="UP001548189"/>
    </source>
</evidence>
<dbReference type="InterPro" id="IPR051910">
    <property type="entry name" value="ComF/GntX_DNA_util-trans"/>
</dbReference>
<name>A0ABV2BYA7_9GAMM</name>
<dbReference type="InterPro" id="IPR000836">
    <property type="entry name" value="PRTase_dom"/>
</dbReference>
<dbReference type="PANTHER" id="PTHR47505:SF1">
    <property type="entry name" value="DNA UTILIZATION PROTEIN YHGH"/>
    <property type="match status" value="1"/>
</dbReference>